<dbReference type="RefSeq" id="WP_093349523.1">
    <property type="nucleotide sequence ID" value="NZ_FOUY01000028.1"/>
</dbReference>
<proteinExistence type="inferred from homology"/>
<keyword evidence="1 2" id="KW-0808">Transferase</keyword>
<evidence type="ECO:0000256" key="3">
    <source>
        <dbReference type="SAM" id="Phobius"/>
    </source>
</evidence>
<feature type="transmembrane region" description="Helical" evidence="3">
    <location>
        <begin position="391"/>
        <end position="410"/>
    </location>
</feature>
<feature type="transmembrane region" description="Helical" evidence="3">
    <location>
        <begin position="245"/>
        <end position="264"/>
    </location>
</feature>
<dbReference type="InterPro" id="IPR017850">
    <property type="entry name" value="Alkaline_phosphatase_core_sf"/>
</dbReference>
<dbReference type="Proteomes" id="UP000199614">
    <property type="component" value="Unassembled WGS sequence"/>
</dbReference>
<dbReference type="STRING" id="260086.SAMN05216207_102865"/>
<feature type="transmembrane region" description="Helical" evidence="3">
    <location>
        <begin position="346"/>
        <end position="379"/>
    </location>
</feature>
<protein>
    <submittedName>
        <fullName evidence="4">Phosphoglycerol transferase MdoB</fullName>
    </submittedName>
</protein>
<dbReference type="GO" id="GO:0016020">
    <property type="term" value="C:membrane"/>
    <property type="evidence" value="ECO:0007669"/>
    <property type="project" value="InterPro"/>
</dbReference>
<evidence type="ECO:0000256" key="2">
    <source>
        <dbReference type="RuleBase" id="RU003750"/>
    </source>
</evidence>
<name>A0A1I5E1G3_PSUAM</name>
<reference evidence="4 5" key="1">
    <citation type="submission" date="2016-10" db="EMBL/GenBank/DDBJ databases">
        <authorList>
            <person name="de Groot N.N."/>
        </authorList>
    </citation>
    <scope>NUCLEOTIDE SEQUENCE [LARGE SCALE GENOMIC DNA]</scope>
    <source>
        <strain evidence="4 5">CGMCC 4.1877</strain>
    </source>
</reference>
<keyword evidence="3" id="KW-1133">Transmembrane helix</keyword>
<evidence type="ECO:0000256" key="1">
    <source>
        <dbReference type="ARBA" id="ARBA00022679"/>
    </source>
</evidence>
<dbReference type="Gene3D" id="3.40.720.10">
    <property type="entry name" value="Alkaline Phosphatase, subunit A"/>
    <property type="match status" value="1"/>
</dbReference>
<keyword evidence="3" id="KW-0812">Transmembrane</keyword>
<dbReference type="Gene3D" id="1.20.120.1760">
    <property type="match status" value="1"/>
</dbReference>
<dbReference type="PROSITE" id="PS00379">
    <property type="entry name" value="CDP_ALCOHOL_P_TRANSF"/>
    <property type="match status" value="1"/>
</dbReference>
<feature type="transmembrane region" description="Helical" evidence="3">
    <location>
        <begin position="212"/>
        <end position="233"/>
    </location>
</feature>
<feature type="transmembrane region" description="Helical" evidence="3">
    <location>
        <begin position="81"/>
        <end position="110"/>
    </location>
</feature>
<keyword evidence="5" id="KW-1185">Reference proteome</keyword>
<evidence type="ECO:0000313" key="4">
    <source>
        <dbReference type="EMBL" id="SFO05329.1"/>
    </source>
</evidence>
<dbReference type="GO" id="GO:0008654">
    <property type="term" value="P:phospholipid biosynthetic process"/>
    <property type="evidence" value="ECO:0007669"/>
    <property type="project" value="InterPro"/>
</dbReference>
<dbReference type="Pfam" id="PF01066">
    <property type="entry name" value="CDP-OH_P_transf"/>
    <property type="match status" value="1"/>
</dbReference>
<dbReference type="SUPFAM" id="SSF53649">
    <property type="entry name" value="Alkaline phosphatase-like"/>
    <property type="match status" value="1"/>
</dbReference>
<dbReference type="EMBL" id="FOUY01000028">
    <property type="protein sequence ID" value="SFO05329.1"/>
    <property type="molecule type" value="Genomic_DNA"/>
</dbReference>
<evidence type="ECO:0000313" key="5">
    <source>
        <dbReference type="Proteomes" id="UP000199614"/>
    </source>
</evidence>
<feature type="transmembrane region" description="Helical" evidence="3">
    <location>
        <begin position="276"/>
        <end position="294"/>
    </location>
</feature>
<dbReference type="InterPro" id="IPR000462">
    <property type="entry name" value="CDP-OH_P_trans"/>
</dbReference>
<gene>
    <name evidence="4" type="ORF">SAMN05216207_102865</name>
</gene>
<sequence length="784" mass="80532">MSPRIPAAVVAPSLARQLTAGAVLLAVVLAGPAQWVGVGVVRGTAGVVLAVAGAAVLVRAARTAGSRTLGPAGSVTLARGVLVVGVATLTGLDGAGRVALVVLASVALVLDVVDGPVARRTGTATALGARFDMETDALLLLVLSVHVALVSGAGWVVALGLMRYAYAAAGRVLPWLDGDLPVRRSAKVVAAVQGVVLVVAAARVLPGLVERAALALALAALLWSFGTSVAHRWRVAGEHPFRRRAAAAGLLTVAAVVLVGGILVLPTDPLALEPSAFVRLPIEAVVGAAVLAVLPARPRRVVAVLAGVVLALVGVLKLLDLGFRTFLDRPFDPVSDRVLLGNAREFVQGAAGAAGAVAATIGAVAAVAGLLVATAWAVARLGGLAARHRAVTLPGAAVLAAAWLVIWAGAGIPPVPGVPLAAADGVAQVRDRIATVPAAIRDDRAFAAEAAQDAFAGVPADGLLTALRGKDVVFAVVESYGRSAVEDPAMAPRIAPVLAAGDRALGAAGFASRSGFLTAPISGGGSWLAHATLFSGLRIDDQGRHDRLTASDRLTLTRAFRDAGWETTAVMPGTTRAWPEASFYGHQRVHARDGLDYAGPPFSWSPMPDQYALAAFSRLEYDRPGRGPLLAEIALTSSHAPWTPVPPLLPWAQLGDGSVYAPHARGQRAFESIFSGDTAGIRADYLGSLAYSLRSLLGWVERSGAGAADPDDLVVVLLGDHQPVTAVTGPDAGRDVPISIVTRDRAVLDRVAAWGWTPGLRPPPDAPVWPMEDFRDRFLTAFGR</sequence>
<organism evidence="4 5">
    <name type="scientific">Pseudonocardia ammonioxydans</name>
    <dbReference type="NCBI Taxonomy" id="260086"/>
    <lineage>
        <taxon>Bacteria</taxon>
        <taxon>Bacillati</taxon>
        <taxon>Actinomycetota</taxon>
        <taxon>Actinomycetes</taxon>
        <taxon>Pseudonocardiales</taxon>
        <taxon>Pseudonocardiaceae</taxon>
        <taxon>Pseudonocardia</taxon>
    </lineage>
</organism>
<feature type="transmembrane region" description="Helical" evidence="3">
    <location>
        <begin position="40"/>
        <end position="60"/>
    </location>
</feature>
<dbReference type="GO" id="GO:0016780">
    <property type="term" value="F:phosphotransferase activity, for other substituted phosphate groups"/>
    <property type="evidence" value="ECO:0007669"/>
    <property type="project" value="InterPro"/>
</dbReference>
<feature type="transmembrane region" description="Helical" evidence="3">
    <location>
        <begin position="301"/>
        <end position="326"/>
    </location>
</feature>
<dbReference type="OrthoDB" id="1376015at2"/>
<accession>A0A1I5E1G3</accession>
<dbReference type="AlphaFoldDB" id="A0A1I5E1G3"/>
<dbReference type="InterPro" id="IPR043130">
    <property type="entry name" value="CDP-OH_PTrfase_TM_dom"/>
</dbReference>
<dbReference type="InterPro" id="IPR048254">
    <property type="entry name" value="CDP_ALCOHOL_P_TRANSF_CS"/>
</dbReference>
<keyword evidence="3" id="KW-0472">Membrane</keyword>
<comment type="similarity">
    <text evidence="2">Belongs to the CDP-alcohol phosphatidyltransferase class-I family.</text>
</comment>
<feature type="transmembrane region" description="Helical" evidence="3">
    <location>
        <begin position="137"/>
        <end position="161"/>
    </location>
</feature>